<keyword evidence="4 8" id="KW-0653">Protein transport</keyword>
<evidence type="ECO:0000256" key="9">
    <source>
        <dbReference type="SAM" id="MobiDB-lite"/>
    </source>
</evidence>
<sequence length="172" mass="18883">MAYGTSSTMTSSGSSEPWLGGSSSMDEEFGCKQVCPDLTYQQRIIGFISCGCIGYLLAFAGAMALLARDEEGLNNFAVFYTMGNVVALCSGLFLMGPGKQCTKMWDETRRITSAVYLSLILIVFCLAVTHQNIWLVLFMLLVQFCAGIWYAASFIPFGREVLLACIKAPFKR</sequence>
<dbReference type="GO" id="GO:0012505">
    <property type="term" value="C:endomembrane system"/>
    <property type="evidence" value="ECO:0007669"/>
    <property type="project" value="UniProtKB-ARBA"/>
</dbReference>
<feature type="transmembrane region" description="Helical" evidence="8">
    <location>
        <begin position="135"/>
        <end position="157"/>
    </location>
</feature>
<dbReference type="GO" id="GO:0015031">
    <property type="term" value="P:protein transport"/>
    <property type="evidence" value="ECO:0007669"/>
    <property type="project" value="UniProtKB-KW"/>
</dbReference>
<dbReference type="InterPro" id="IPR011691">
    <property type="entry name" value="Vesicle_transpt_SFT2"/>
</dbReference>
<keyword evidence="6 8" id="KW-0472">Membrane</keyword>
<organism evidence="10">
    <name type="scientific">Phaeomonas parva</name>
    <dbReference type="NCBI Taxonomy" id="124430"/>
    <lineage>
        <taxon>Eukaryota</taxon>
        <taxon>Sar</taxon>
        <taxon>Stramenopiles</taxon>
        <taxon>Ochrophyta</taxon>
        <taxon>Pinguiophyceae</taxon>
        <taxon>Pinguiochrysidales</taxon>
        <taxon>Pinguiochrysidaceae</taxon>
        <taxon>Phaeomonas</taxon>
    </lineage>
</organism>
<feature type="transmembrane region" description="Helical" evidence="8">
    <location>
        <begin position="110"/>
        <end position="129"/>
    </location>
</feature>
<dbReference type="GO" id="GO:0016020">
    <property type="term" value="C:membrane"/>
    <property type="evidence" value="ECO:0007669"/>
    <property type="project" value="UniProtKB-SubCell"/>
</dbReference>
<evidence type="ECO:0000313" key="10">
    <source>
        <dbReference type="EMBL" id="CAD9249080.1"/>
    </source>
</evidence>
<accession>A0A7S1TY11</accession>
<evidence type="ECO:0000256" key="5">
    <source>
        <dbReference type="ARBA" id="ARBA00022989"/>
    </source>
</evidence>
<keyword evidence="3 8" id="KW-0812">Transmembrane</keyword>
<feature type="transmembrane region" description="Helical" evidence="8">
    <location>
        <begin position="78"/>
        <end position="98"/>
    </location>
</feature>
<evidence type="ECO:0000256" key="6">
    <source>
        <dbReference type="ARBA" id="ARBA00023136"/>
    </source>
</evidence>
<gene>
    <name evidence="10" type="ORF">PPAR1163_LOCUS7440</name>
</gene>
<protein>
    <recommendedName>
        <fullName evidence="8">Vesicle transport protein</fullName>
    </recommendedName>
</protein>
<evidence type="ECO:0000256" key="1">
    <source>
        <dbReference type="ARBA" id="ARBA00004141"/>
    </source>
</evidence>
<comment type="similarity">
    <text evidence="7 8">Belongs to the SFT2 family.</text>
</comment>
<dbReference type="GO" id="GO:0005737">
    <property type="term" value="C:cytoplasm"/>
    <property type="evidence" value="ECO:0007669"/>
    <property type="project" value="UniProtKB-ARBA"/>
</dbReference>
<evidence type="ECO:0000256" key="3">
    <source>
        <dbReference type="ARBA" id="ARBA00022692"/>
    </source>
</evidence>
<dbReference type="PANTHER" id="PTHR23137">
    <property type="entry name" value="VESICLE TRANSPORT PROTEIN-RELATED"/>
    <property type="match status" value="1"/>
</dbReference>
<evidence type="ECO:0000256" key="8">
    <source>
        <dbReference type="RuleBase" id="RU363111"/>
    </source>
</evidence>
<dbReference type="InterPro" id="IPR007305">
    <property type="entry name" value="Vesicle_transpt_Got1/SFT2"/>
</dbReference>
<comment type="function">
    <text evidence="8">May be involved in fusion of retrograde transport vesicles derived from an endocytic compartment with the Golgi complex.</text>
</comment>
<evidence type="ECO:0000256" key="2">
    <source>
        <dbReference type="ARBA" id="ARBA00022448"/>
    </source>
</evidence>
<dbReference type="GO" id="GO:0016192">
    <property type="term" value="P:vesicle-mediated transport"/>
    <property type="evidence" value="ECO:0007669"/>
    <property type="project" value="InterPro"/>
</dbReference>
<reference evidence="10" key="1">
    <citation type="submission" date="2021-01" db="EMBL/GenBank/DDBJ databases">
        <authorList>
            <person name="Corre E."/>
            <person name="Pelletier E."/>
            <person name="Niang G."/>
            <person name="Scheremetjew M."/>
            <person name="Finn R."/>
            <person name="Kale V."/>
            <person name="Holt S."/>
            <person name="Cochrane G."/>
            <person name="Meng A."/>
            <person name="Brown T."/>
            <person name="Cohen L."/>
        </authorList>
    </citation>
    <scope>NUCLEOTIDE SEQUENCE</scope>
    <source>
        <strain evidence="10">CCMP2877</strain>
    </source>
</reference>
<feature type="transmembrane region" description="Helical" evidence="8">
    <location>
        <begin position="44"/>
        <end position="66"/>
    </location>
</feature>
<dbReference type="EMBL" id="HBGJ01011872">
    <property type="protein sequence ID" value="CAD9249080.1"/>
    <property type="molecule type" value="Transcribed_RNA"/>
</dbReference>
<dbReference type="AlphaFoldDB" id="A0A7S1TY11"/>
<dbReference type="PANTHER" id="PTHR23137:SF6">
    <property type="entry name" value="VESICLE TRANSPORT PROTEIN"/>
    <property type="match status" value="1"/>
</dbReference>
<evidence type="ECO:0000256" key="7">
    <source>
        <dbReference type="ARBA" id="ARBA00025800"/>
    </source>
</evidence>
<keyword evidence="5 8" id="KW-1133">Transmembrane helix</keyword>
<feature type="compositionally biased region" description="Low complexity" evidence="9">
    <location>
        <begin position="1"/>
        <end position="15"/>
    </location>
</feature>
<keyword evidence="2 8" id="KW-0813">Transport</keyword>
<proteinExistence type="inferred from homology"/>
<feature type="region of interest" description="Disordered" evidence="9">
    <location>
        <begin position="1"/>
        <end position="21"/>
    </location>
</feature>
<comment type="subcellular location">
    <subcellularLocation>
        <location evidence="1 8">Membrane</location>
        <topology evidence="1 8">Multi-pass membrane protein</topology>
    </subcellularLocation>
</comment>
<name>A0A7S1TY11_9STRA</name>
<dbReference type="Pfam" id="PF04178">
    <property type="entry name" value="Got1"/>
    <property type="match status" value="1"/>
</dbReference>
<evidence type="ECO:0000256" key="4">
    <source>
        <dbReference type="ARBA" id="ARBA00022927"/>
    </source>
</evidence>